<dbReference type="Proteomes" id="UP000178367">
    <property type="component" value="Unassembled WGS sequence"/>
</dbReference>
<dbReference type="Gene3D" id="3.40.30.10">
    <property type="entry name" value="Glutaredoxin"/>
    <property type="match status" value="1"/>
</dbReference>
<comment type="caution">
    <text evidence="2">The sequence shown here is derived from an EMBL/GenBank/DDBJ whole genome shotgun (WGS) entry which is preliminary data.</text>
</comment>
<dbReference type="STRING" id="1797994.A2227_04890"/>
<protein>
    <recommendedName>
        <fullName evidence="1">Thioredoxin-like fold domain-containing protein</fullName>
    </recommendedName>
</protein>
<name>A0A1F5SMN6_9BACT</name>
<dbReference type="InterPro" id="IPR012336">
    <property type="entry name" value="Thioredoxin-like_fold"/>
</dbReference>
<organism evidence="2 3">
    <name type="scientific">Candidatus Falkowbacteria bacterium RIFOXYA2_FULL_47_19</name>
    <dbReference type="NCBI Taxonomy" id="1797994"/>
    <lineage>
        <taxon>Bacteria</taxon>
        <taxon>Candidatus Falkowiibacteriota</taxon>
    </lineage>
</organism>
<dbReference type="InterPro" id="IPR005243">
    <property type="entry name" value="THIRX-like_proc"/>
</dbReference>
<dbReference type="Pfam" id="PF13192">
    <property type="entry name" value="Thioredoxin_3"/>
    <property type="match status" value="1"/>
</dbReference>
<proteinExistence type="predicted"/>
<sequence>MNIQSIQVLGSGCPTCKQLFETTKKIASEMKIDAPVEYITDVAKMIEMGVLESPVLAINGRPVLTGGGHGEDDIKKALQIEPEEDKEKTGCGCCGCC</sequence>
<dbReference type="PANTHER" id="PTHR36450:SF1">
    <property type="entry name" value="THIOREDOXIN"/>
    <property type="match status" value="1"/>
</dbReference>
<dbReference type="PANTHER" id="PTHR36450">
    <property type="entry name" value="THIOREDOXIN"/>
    <property type="match status" value="1"/>
</dbReference>
<dbReference type="AlphaFoldDB" id="A0A1F5SMN6"/>
<dbReference type="EMBL" id="MFGB01000005">
    <property type="protein sequence ID" value="OGF27919.1"/>
    <property type="molecule type" value="Genomic_DNA"/>
</dbReference>
<accession>A0A1F5SMN6</accession>
<evidence type="ECO:0000259" key="1">
    <source>
        <dbReference type="Pfam" id="PF13192"/>
    </source>
</evidence>
<evidence type="ECO:0000313" key="2">
    <source>
        <dbReference type="EMBL" id="OGF27919.1"/>
    </source>
</evidence>
<dbReference type="NCBIfam" id="TIGR00412">
    <property type="entry name" value="redox_disulf_2"/>
    <property type="match status" value="1"/>
</dbReference>
<evidence type="ECO:0000313" key="3">
    <source>
        <dbReference type="Proteomes" id="UP000178367"/>
    </source>
</evidence>
<gene>
    <name evidence="2" type="ORF">A2227_04890</name>
</gene>
<dbReference type="SUPFAM" id="SSF52833">
    <property type="entry name" value="Thioredoxin-like"/>
    <property type="match status" value="1"/>
</dbReference>
<reference evidence="2 3" key="1">
    <citation type="journal article" date="2016" name="Nat. Commun.">
        <title>Thousands of microbial genomes shed light on interconnected biogeochemical processes in an aquifer system.</title>
        <authorList>
            <person name="Anantharaman K."/>
            <person name="Brown C.T."/>
            <person name="Hug L.A."/>
            <person name="Sharon I."/>
            <person name="Castelle C.J."/>
            <person name="Probst A.J."/>
            <person name="Thomas B.C."/>
            <person name="Singh A."/>
            <person name="Wilkins M.J."/>
            <person name="Karaoz U."/>
            <person name="Brodie E.L."/>
            <person name="Williams K.H."/>
            <person name="Hubbard S.S."/>
            <person name="Banfield J.F."/>
        </authorList>
    </citation>
    <scope>NUCLEOTIDE SEQUENCE [LARGE SCALE GENOMIC DNA]</scope>
</reference>
<dbReference type="InterPro" id="IPR036249">
    <property type="entry name" value="Thioredoxin-like_sf"/>
</dbReference>
<feature type="domain" description="Thioredoxin-like fold" evidence="1">
    <location>
        <begin position="5"/>
        <end position="78"/>
    </location>
</feature>